<sequence>MDPQVIENNTLNENLALCNLETDSLLCVTEALSTFIHSCFNQFQNILCKQFQKIKSKLSLTYHVWTPPSNLSVLDAIALGAKIVEGNHSCVSLATHLAKLINSFKFCENIFCIEANNASNNGTMAAHLATFIPFVPSQWWN</sequence>
<evidence type="ECO:0000313" key="1">
    <source>
        <dbReference type="EMBL" id="KNZ49346.1"/>
    </source>
</evidence>
<name>A0A0L6ULE8_9BASI</name>
<evidence type="ECO:0000313" key="2">
    <source>
        <dbReference type="Proteomes" id="UP000037035"/>
    </source>
</evidence>
<dbReference type="EMBL" id="LAVV01010249">
    <property type="protein sequence ID" value="KNZ49346.1"/>
    <property type="molecule type" value="Genomic_DNA"/>
</dbReference>
<protein>
    <submittedName>
        <fullName evidence="1">Uncharacterized protein</fullName>
    </submittedName>
</protein>
<accession>A0A0L6ULE8</accession>
<dbReference type="VEuPathDB" id="FungiDB:VP01_5076g1"/>
<keyword evidence="2" id="KW-1185">Reference proteome</keyword>
<reference evidence="1 2" key="1">
    <citation type="submission" date="2015-08" db="EMBL/GenBank/DDBJ databases">
        <title>Next Generation Sequencing and Analysis of the Genome of Puccinia sorghi L Schw, the Causal Agent of Maize Common Rust.</title>
        <authorList>
            <person name="Rochi L."/>
            <person name="Burguener G."/>
            <person name="Darino M."/>
            <person name="Turjanski A."/>
            <person name="Kreff E."/>
            <person name="Dieguez M.J."/>
            <person name="Sacco F."/>
        </authorList>
    </citation>
    <scope>NUCLEOTIDE SEQUENCE [LARGE SCALE GENOMIC DNA]</scope>
    <source>
        <strain evidence="1 2">RO10H11247</strain>
    </source>
</reference>
<proteinExistence type="predicted"/>
<gene>
    <name evidence="1" type="ORF">VP01_5076g1</name>
</gene>
<dbReference type="AlphaFoldDB" id="A0A0L6ULE8"/>
<organism evidence="1 2">
    <name type="scientific">Puccinia sorghi</name>
    <dbReference type="NCBI Taxonomy" id="27349"/>
    <lineage>
        <taxon>Eukaryota</taxon>
        <taxon>Fungi</taxon>
        <taxon>Dikarya</taxon>
        <taxon>Basidiomycota</taxon>
        <taxon>Pucciniomycotina</taxon>
        <taxon>Pucciniomycetes</taxon>
        <taxon>Pucciniales</taxon>
        <taxon>Pucciniaceae</taxon>
        <taxon>Puccinia</taxon>
    </lineage>
</organism>
<dbReference type="Proteomes" id="UP000037035">
    <property type="component" value="Unassembled WGS sequence"/>
</dbReference>
<comment type="caution">
    <text evidence="1">The sequence shown here is derived from an EMBL/GenBank/DDBJ whole genome shotgun (WGS) entry which is preliminary data.</text>
</comment>